<proteinExistence type="predicted"/>
<dbReference type="PROSITE" id="PS50858">
    <property type="entry name" value="BSD"/>
    <property type="match status" value="1"/>
</dbReference>
<keyword evidence="1" id="KW-0175">Coiled coil</keyword>
<evidence type="ECO:0000313" key="4">
    <source>
        <dbReference type="EMBL" id="EJK60219.1"/>
    </source>
</evidence>
<feature type="region of interest" description="Disordered" evidence="2">
    <location>
        <begin position="1"/>
        <end position="23"/>
    </location>
</feature>
<dbReference type="Proteomes" id="UP000266841">
    <property type="component" value="Unassembled WGS sequence"/>
</dbReference>
<dbReference type="OrthoDB" id="47016at2759"/>
<dbReference type="OMA" id="YFFHCAY"/>
<feature type="coiled-coil region" evidence="1">
    <location>
        <begin position="102"/>
        <end position="132"/>
    </location>
</feature>
<dbReference type="EMBL" id="AGNL01021377">
    <property type="protein sequence ID" value="EJK60219.1"/>
    <property type="molecule type" value="Genomic_DNA"/>
</dbReference>
<keyword evidence="5" id="KW-1185">Reference proteome</keyword>
<sequence>MRRGYRSDQESVSGSPSLGRRGIQRPHLESCRAIELSRGAIVWVAVCESESHTSLTETRKTTMSWFTGSALGAGLGDTLSSLSSLKDQVKHSVEKNIDPNLIKNLTLMSDELVSERKQLEEEELRKERVRDSLAEILPWQTRDSEMEILVDECKDAILKLSHKQETFTSPFVLTGGLPSEDDGGNEETVDKDEKAARDLLAAEVSAEKLAKLQPLPTLLGTDFDLDTHVGLVQRLLKEDENLVEMHSRLSSGAREAVFWRNYFFHCAYARYEAGLSIDEIWSAENKRPSIPVDAEEGTAADIVQVVQHEEVVFVPALSAKAPEGSSITQEPATTTPAQIKESLPDAVIPSPHQPSSSGAAPTPSQPDTSVSTSSSDYEFVSGGGADVDDASMDELEAEIAAALDD</sequence>
<dbReference type="AlphaFoldDB" id="K0S5S0"/>
<dbReference type="InterPro" id="IPR035925">
    <property type="entry name" value="BSD_dom_sf"/>
</dbReference>
<comment type="caution">
    <text evidence="4">The sequence shown here is derived from an EMBL/GenBank/DDBJ whole genome shotgun (WGS) entry which is preliminary data.</text>
</comment>
<evidence type="ECO:0000256" key="2">
    <source>
        <dbReference type="SAM" id="MobiDB-lite"/>
    </source>
</evidence>
<evidence type="ECO:0000313" key="5">
    <source>
        <dbReference type="Proteomes" id="UP000266841"/>
    </source>
</evidence>
<reference evidence="4 5" key="1">
    <citation type="journal article" date="2012" name="Genome Biol.">
        <title>Genome and low-iron response of an oceanic diatom adapted to chronic iron limitation.</title>
        <authorList>
            <person name="Lommer M."/>
            <person name="Specht M."/>
            <person name="Roy A.S."/>
            <person name="Kraemer L."/>
            <person name="Andreson R."/>
            <person name="Gutowska M.A."/>
            <person name="Wolf J."/>
            <person name="Bergner S.V."/>
            <person name="Schilhabel M.B."/>
            <person name="Klostermeier U.C."/>
            <person name="Beiko R.G."/>
            <person name="Rosenstiel P."/>
            <person name="Hippler M."/>
            <person name="Laroche J."/>
        </authorList>
    </citation>
    <scope>NUCLEOTIDE SEQUENCE [LARGE SCALE GENOMIC DNA]</scope>
    <source>
        <strain evidence="4 5">CCMP1005</strain>
    </source>
</reference>
<name>K0S5S0_THAOC</name>
<organism evidence="4 5">
    <name type="scientific">Thalassiosira oceanica</name>
    <name type="common">Marine diatom</name>
    <dbReference type="NCBI Taxonomy" id="159749"/>
    <lineage>
        <taxon>Eukaryota</taxon>
        <taxon>Sar</taxon>
        <taxon>Stramenopiles</taxon>
        <taxon>Ochrophyta</taxon>
        <taxon>Bacillariophyta</taxon>
        <taxon>Coscinodiscophyceae</taxon>
        <taxon>Thalassiosirophycidae</taxon>
        <taxon>Thalassiosirales</taxon>
        <taxon>Thalassiosiraceae</taxon>
        <taxon>Thalassiosira</taxon>
    </lineage>
</organism>
<accession>K0S5S0</accession>
<evidence type="ECO:0000259" key="3">
    <source>
        <dbReference type="PROSITE" id="PS50858"/>
    </source>
</evidence>
<dbReference type="Gene3D" id="1.10.3970.10">
    <property type="entry name" value="BSD domain"/>
    <property type="match status" value="1"/>
</dbReference>
<gene>
    <name evidence="4" type="ORF">THAOC_19474</name>
</gene>
<feature type="compositionally biased region" description="Acidic residues" evidence="2">
    <location>
        <begin position="386"/>
        <end position="405"/>
    </location>
</feature>
<protein>
    <recommendedName>
        <fullName evidence="3">BSD domain-containing protein</fullName>
    </recommendedName>
</protein>
<evidence type="ECO:0000256" key="1">
    <source>
        <dbReference type="SAM" id="Coils"/>
    </source>
</evidence>
<feature type="domain" description="BSD" evidence="3">
    <location>
        <begin position="219"/>
        <end position="263"/>
    </location>
</feature>
<feature type="compositionally biased region" description="Low complexity" evidence="2">
    <location>
        <begin position="361"/>
        <end position="375"/>
    </location>
</feature>
<dbReference type="InterPro" id="IPR005607">
    <property type="entry name" value="BSD_dom"/>
</dbReference>
<dbReference type="eggNOG" id="ENOG502SN6B">
    <property type="taxonomic scope" value="Eukaryota"/>
</dbReference>
<feature type="region of interest" description="Disordered" evidence="2">
    <location>
        <begin position="345"/>
        <end position="405"/>
    </location>
</feature>